<dbReference type="CDD" id="cd10548">
    <property type="entry name" value="cupin_CDO"/>
    <property type="match status" value="1"/>
</dbReference>
<evidence type="ECO:0000313" key="1">
    <source>
        <dbReference type="EMBL" id="KAJ3483067.1"/>
    </source>
</evidence>
<keyword evidence="2" id="KW-1185">Reference proteome</keyword>
<dbReference type="EMBL" id="JANAWD010000243">
    <property type="protein sequence ID" value="KAJ3483067.1"/>
    <property type="molecule type" value="Genomic_DNA"/>
</dbReference>
<organism evidence="1 2">
    <name type="scientific">Meripilus lineatus</name>
    <dbReference type="NCBI Taxonomy" id="2056292"/>
    <lineage>
        <taxon>Eukaryota</taxon>
        <taxon>Fungi</taxon>
        <taxon>Dikarya</taxon>
        <taxon>Basidiomycota</taxon>
        <taxon>Agaricomycotina</taxon>
        <taxon>Agaricomycetes</taxon>
        <taxon>Polyporales</taxon>
        <taxon>Meripilaceae</taxon>
        <taxon>Meripilus</taxon>
    </lineage>
</organism>
<dbReference type="Proteomes" id="UP001212997">
    <property type="component" value="Unassembled WGS sequence"/>
</dbReference>
<proteinExistence type="predicted"/>
<comment type="caution">
    <text evidence="1">The sequence shown here is derived from an EMBL/GenBank/DDBJ whole genome shotgun (WGS) entry which is preliminary data.</text>
</comment>
<dbReference type="Gene3D" id="2.60.120.10">
    <property type="entry name" value="Jelly Rolls"/>
    <property type="match status" value="1"/>
</dbReference>
<evidence type="ECO:0000313" key="2">
    <source>
        <dbReference type="Proteomes" id="UP001212997"/>
    </source>
</evidence>
<dbReference type="AlphaFoldDB" id="A0AAD5YI07"/>
<evidence type="ECO:0008006" key="3">
    <source>
        <dbReference type="Google" id="ProtNLM"/>
    </source>
</evidence>
<sequence>MTHRQAFYDPFASVNLDEFNPQLLISPPLPHPASKHATLSDSESAGIMMASNQFPLALNPLPIPLIIGDPSPDIIKGDHKSRLGGSSIQLPIKGQGVIALRVPPGGEGLEISVSNDSSGVDSPTTLYLILGKDSCSLAYGNPTKKIPIEWKRLKPEQASYFQGGSIGETYWLSVDRPNGWIRWGRGYTNVALATGEVELKYKDEVGVMVWKDKKEFGWLDTVQDVSFNLFGGNNSKVKTVVLPVPLVVDLPPYIVNNSDITLSDLEDNNFTVPENLTPECQRLYHNVAGANILLDDKSFPYFSQAIQESVNTEGKIGYEMLKKKAGEFGKPDILGTYLRITLGRDMGDSPGVPYVLEIWPAGHFSPIHDHGDSNAVIKVLHGLIHAYYYDSLTAQPGPHQLGPPAILKKGDLTWISPNNYQVHKLHNPDKPGPTGLVAITIQCYRYTDQDKVHYESFRYLGNDGGKEVKDFVPNSDMAFHDFKRAIEDEWYAAHPSTDHRSKV</sequence>
<gene>
    <name evidence="1" type="ORF">NLI96_g6556</name>
</gene>
<dbReference type="SUPFAM" id="SSF51182">
    <property type="entry name" value="RmlC-like cupins"/>
    <property type="match status" value="1"/>
</dbReference>
<accession>A0AAD5YI07</accession>
<name>A0AAD5YI07_9APHY</name>
<reference evidence="1" key="1">
    <citation type="submission" date="2022-07" db="EMBL/GenBank/DDBJ databases">
        <title>Genome Sequence of Physisporinus lineatus.</title>
        <authorList>
            <person name="Buettner E."/>
        </authorList>
    </citation>
    <scope>NUCLEOTIDE SEQUENCE</scope>
    <source>
        <strain evidence="1">VT162</strain>
    </source>
</reference>
<dbReference type="InterPro" id="IPR014710">
    <property type="entry name" value="RmlC-like_jellyroll"/>
</dbReference>
<protein>
    <recommendedName>
        <fullName evidence="3">Cysteine dioxygenase</fullName>
    </recommendedName>
</protein>
<dbReference type="InterPro" id="IPR011051">
    <property type="entry name" value="RmlC_Cupin_sf"/>
</dbReference>